<evidence type="ECO:0000259" key="3">
    <source>
        <dbReference type="PROSITE" id="PS51856"/>
    </source>
</evidence>
<dbReference type="PROSITE" id="PS51856">
    <property type="entry name" value="RHO_RNA_BD"/>
    <property type="match status" value="1"/>
</dbReference>
<dbReference type="Pfam" id="PF13401">
    <property type="entry name" value="AAA_22"/>
    <property type="match status" value="1"/>
</dbReference>
<dbReference type="SUPFAM" id="SSF68912">
    <property type="entry name" value="Rho N-terminal domain-like"/>
    <property type="match status" value="1"/>
</dbReference>
<dbReference type="GO" id="GO:0016887">
    <property type="term" value="F:ATP hydrolysis activity"/>
    <property type="evidence" value="ECO:0007669"/>
    <property type="project" value="InterPro"/>
</dbReference>
<dbReference type="SUPFAM" id="SSF50249">
    <property type="entry name" value="Nucleic acid-binding proteins"/>
    <property type="match status" value="1"/>
</dbReference>
<accession>A0A6J7DSK7</accession>
<evidence type="ECO:0000313" key="4">
    <source>
        <dbReference type="EMBL" id="CAB4871309.1"/>
    </source>
</evidence>
<reference evidence="4" key="1">
    <citation type="submission" date="2020-05" db="EMBL/GenBank/DDBJ databases">
        <authorList>
            <person name="Chiriac C."/>
            <person name="Salcher M."/>
            <person name="Ghai R."/>
            <person name="Kavagutti S V."/>
        </authorList>
    </citation>
    <scope>NUCLEOTIDE SEQUENCE</scope>
</reference>
<dbReference type="InterPro" id="IPR027417">
    <property type="entry name" value="P-loop_NTPase"/>
</dbReference>
<dbReference type="InterPro" id="IPR003593">
    <property type="entry name" value="AAA+_ATPase"/>
</dbReference>
<dbReference type="GO" id="GO:0006353">
    <property type="term" value="P:DNA-templated transcription termination"/>
    <property type="evidence" value="ECO:0007669"/>
    <property type="project" value="InterPro"/>
</dbReference>
<gene>
    <name evidence="4" type="ORF">UFOPK3423_00757</name>
</gene>
<dbReference type="InterPro" id="IPR012340">
    <property type="entry name" value="NA-bd_OB-fold"/>
</dbReference>
<dbReference type="PANTHER" id="PTHR46425">
    <property type="entry name" value="TRANSCRIPTION TERMINATION FACTOR RHO"/>
    <property type="match status" value="1"/>
</dbReference>
<organism evidence="4">
    <name type="scientific">freshwater metagenome</name>
    <dbReference type="NCBI Taxonomy" id="449393"/>
    <lineage>
        <taxon>unclassified sequences</taxon>
        <taxon>metagenomes</taxon>
        <taxon>ecological metagenomes</taxon>
    </lineage>
</organism>
<dbReference type="Gene3D" id="3.40.50.300">
    <property type="entry name" value="P-loop containing nucleotide triphosphate hydrolases"/>
    <property type="match status" value="1"/>
</dbReference>
<dbReference type="GO" id="GO:0003723">
    <property type="term" value="F:RNA binding"/>
    <property type="evidence" value="ECO:0007669"/>
    <property type="project" value="InterPro"/>
</dbReference>
<protein>
    <submittedName>
        <fullName evidence="4">Unannotated protein</fullName>
    </submittedName>
</protein>
<feature type="domain" description="Rho RNA-BD" evidence="3">
    <location>
        <begin position="112"/>
        <end position="184"/>
    </location>
</feature>
<dbReference type="SMART" id="SM00382">
    <property type="entry name" value="AAA"/>
    <property type="match status" value="1"/>
</dbReference>
<dbReference type="InterPro" id="IPR036269">
    <property type="entry name" value="Rho_N_sf"/>
</dbReference>
<evidence type="ECO:0000259" key="2">
    <source>
        <dbReference type="PROSITE" id="PS50837"/>
    </source>
</evidence>
<dbReference type="Gene3D" id="2.40.50.140">
    <property type="entry name" value="Nucleic acid-binding proteins"/>
    <property type="match status" value="1"/>
</dbReference>
<feature type="region of interest" description="Disordered" evidence="1">
    <location>
        <begin position="43"/>
        <end position="117"/>
    </location>
</feature>
<dbReference type="PANTHER" id="PTHR46425:SF1">
    <property type="entry name" value="TRANSCRIPTION TERMINATION FACTOR RHO"/>
    <property type="match status" value="1"/>
</dbReference>
<dbReference type="InterPro" id="IPR007111">
    <property type="entry name" value="NACHT_NTPase"/>
</dbReference>
<dbReference type="SUPFAM" id="SSF52540">
    <property type="entry name" value="P-loop containing nucleoside triphosphate hydrolases"/>
    <property type="match status" value="1"/>
</dbReference>
<feature type="domain" description="NACHT" evidence="2">
    <location>
        <begin position="228"/>
        <end position="325"/>
    </location>
</feature>
<dbReference type="AlphaFoldDB" id="A0A6J7DSK7"/>
<sequence length="412" mass="43078">MSVLSRRSLEDSPLADLHTIASALGLDGFRRLRKDDLIDAIIERQGGDPASSDADEPAEAPARAPRSRGSRGGAARSGRTSRDRDEEAGEDRPARRTRSERPARAERAPQEEQLLEGNIEVLEGGTAFLRLGDTPGDDDVYVSAAQVKRCELVTGDRVSGPVRPPRRSERHPSLVRVDTINGSPADEVAGRGTWDDLPAAFPTQPLEFSAKDPVLKQIAELAPFGRGSRVVITGEAGSGRTTTLRALAVELAAQEDVAVQLVLAGARPEERAEWIAAGFEPAAVAGLAAGPDAQTQAAERVLDAAKRNVARGAHAAVVIDGLDQVTPPAARRLLAAARSIPGAGSLTVIATASAPVGGETTVIALDAVGAAAERHPVLDPVRSITLRLEALLGERKATAVAKARAKAVAPKV</sequence>
<dbReference type="GO" id="GO:0005524">
    <property type="term" value="F:ATP binding"/>
    <property type="evidence" value="ECO:0007669"/>
    <property type="project" value="InterPro"/>
</dbReference>
<proteinExistence type="predicted"/>
<dbReference type="Gene3D" id="1.10.720.10">
    <property type="match status" value="1"/>
</dbReference>
<dbReference type="InterPro" id="IPR049945">
    <property type="entry name" value="AAA_22"/>
</dbReference>
<dbReference type="InterPro" id="IPR004665">
    <property type="entry name" value="Term_rho"/>
</dbReference>
<name>A0A6J7DSK7_9ZZZZ</name>
<feature type="compositionally biased region" description="Basic and acidic residues" evidence="1">
    <location>
        <begin position="80"/>
        <end position="110"/>
    </location>
</feature>
<evidence type="ECO:0000256" key="1">
    <source>
        <dbReference type="SAM" id="MobiDB-lite"/>
    </source>
</evidence>
<dbReference type="Pfam" id="PF07497">
    <property type="entry name" value="Rho_RNA_bind"/>
    <property type="match status" value="1"/>
</dbReference>
<dbReference type="GO" id="GO:0008186">
    <property type="term" value="F:ATP-dependent activity, acting on RNA"/>
    <property type="evidence" value="ECO:0007669"/>
    <property type="project" value="InterPro"/>
</dbReference>
<dbReference type="InterPro" id="IPR011113">
    <property type="entry name" value="Rho_RNA-bd"/>
</dbReference>
<dbReference type="InterPro" id="IPR011112">
    <property type="entry name" value="Rho-like_N"/>
</dbReference>
<dbReference type="EMBL" id="CAFBLQ010000066">
    <property type="protein sequence ID" value="CAB4871309.1"/>
    <property type="molecule type" value="Genomic_DNA"/>
</dbReference>
<dbReference type="SMART" id="SM00959">
    <property type="entry name" value="Rho_N"/>
    <property type="match status" value="1"/>
</dbReference>
<dbReference type="PROSITE" id="PS50837">
    <property type="entry name" value="NACHT"/>
    <property type="match status" value="1"/>
</dbReference>
<dbReference type="Pfam" id="PF07498">
    <property type="entry name" value="Rho_N"/>
    <property type="match status" value="1"/>
</dbReference>